<feature type="transmembrane region" description="Helical" evidence="6">
    <location>
        <begin position="187"/>
        <end position="209"/>
    </location>
</feature>
<feature type="domain" description="Na+/H+ antiporter NhaC-like C-terminal" evidence="7">
    <location>
        <begin position="185"/>
        <end position="465"/>
    </location>
</feature>
<evidence type="ECO:0000256" key="4">
    <source>
        <dbReference type="ARBA" id="ARBA00022989"/>
    </source>
</evidence>
<feature type="transmembrane region" description="Helical" evidence="6">
    <location>
        <begin position="326"/>
        <end position="346"/>
    </location>
</feature>
<protein>
    <submittedName>
        <fullName evidence="8">Na+/H+ antiporter NhaC family protein</fullName>
    </submittedName>
</protein>
<gene>
    <name evidence="8" type="ORF">R5R33_16145</name>
</gene>
<dbReference type="PANTHER" id="PTHR43478:SF1">
    <property type="entry name" value="NA+_H+ ANTIPORTER NHAC-LIKE C-TERMINAL DOMAIN-CONTAINING PROTEIN"/>
    <property type="match status" value="1"/>
</dbReference>
<feature type="transmembrane region" description="Helical" evidence="6">
    <location>
        <begin position="109"/>
        <end position="129"/>
    </location>
</feature>
<reference evidence="8 9" key="1">
    <citation type="submission" date="2023-10" db="EMBL/GenBank/DDBJ databases">
        <title>Description of Microbulbifer bruguierae sp. nov., isolated from the sediments of mangrove plant Bruguiera sexangula and comparative genomic analyses of the genus Microbulbifer.</title>
        <authorList>
            <person name="Long M."/>
        </authorList>
    </citation>
    <scope>NUCLEOTIDE SEQUENCE [LARGE SCALE GENOMIC DNA]</scope>
    <source>
        <strain evidence="8 9">SPO729</strain>
    </source>
</reference>
<evidence type="ECO:0000313" key="9">
    <source>
        <dbReference type="Proteomes" id="UP001302477"/>
    </source>
</evidence>
<feature type="transmembrane region" description="Helical" evidence="6">
    <location>
        <begin position="12"/>
        <end position="40"/>
    </location>
</feature>
<keyword evidence="4 6" id="KW-1133">Transmembrane helix</keyword>
<keyword evidence="9" id="KW-1185">Reference proteome</keyword>
<name>A0AAU0MZU1_9GAMM</name>
<accession>A0AAU0MZU1</accession>
<evidence type="ECO:0000256" key="5">
    <source>
        <dbReference type="ARBA" id="ARBA00023136"/>
    </source>
</evidence>
<evidence type="ECO:0000313" key="8">
    <source>
        <dbReference type="EMBL" id="WOX05256.1"/>
    </source>
</evidence>
<sequence>MTELSWLTLLPPFVAIGLALLTRQVYLALFAGIWLGFFLLNGSGFFPSLAEALDGVLAILANAGDAKVVMFTLVIGAFIVTLERSGAVSGFVHFLERIRWVTNGVRAQWMAWLVGIVIFIESNITVLVAGTVSRPLFDRYRIAREKLAYIIDSTSAPVCMLIPLNAWGAFNLGLLDGLGVDDPLKVLLASIPLNLYAITAVALTAYTIARNYNPGPMAAAEARTSSGDVDGLSTTDSSKENVFGEKSHIKPRALNMFLPVLVLILAMPLFLWITGDGKIFEGSGSTSVLWASLTALATVSVLVLIQRGMTLDELSHTWMEGAGRMLPLAIILVLALALGAVSKALGTGQYVAGLVGDSIPVGLLPVVIFLVSGVIAFSVGSSWGTFSIMLPIAIPVAGALGADPVLFVAAVLSGGIFGDHSSPISDTTIVSSLAAGTEHIEHVRTQLPYALQAGAISALGFVALGYLML</sequence>
<evidence type="ECO:0000259" key="7">
    <source>
        <dbReference type="Pfam" id="PF03553"/>
    </source>
</evidence>
<feature type="transmembrane region" description="Helical" evidence="6">
    <location>
        <begin position="52"/>
        <end position="80"/>
    </location>
</feature>
<keyword evidence="3 6" id="KW-0812">Transmembrane</keyword>
<proteinExistence type="predicted"/>
<dbReference type="Pfam" id="PF03553">
    <property type="entry name" value="Na_H_antiporter"/>
    <property type="match status" value="1"/>
</dbReference>
<feature type="transmembrane region" description="Helical" evidence="6">
    <location>
        <begin position="449"/>
        <end position="468"/>
    </location>
</feature>
<evidence type="ECO:0000256" key="3">
    <source>
        <dbReference type="ARBA" id="ARBA00022692"/>
    </source>
</evidence>
<evidence type="ECO:0000256" key="6">
    <source>
        <dbReference type="SAM" id="Phobius"/>
    </source>
</evidence>
<feature type="transmembrane region" description="Helical" evidence="6">
    <location>
        <begin position="256"/>
        <end position="275"/>
    </location>
</feature>
<dbReference type="RefSeq" id="WP_318953730.1">
    <property type="nucleotide sequence ID" value="NZ_CP137555.1"/>
</dbReference>
<feature type="transmembrane region" description="Helical" evidence="6">
    <location>
        <begin position="358"/>
        <end position="380"/>
    </location>
</feature>
<evidence type="ECO:0000256" key="2">
    <source>
        <dbReference type="ARBA" id="ARBA00022475"/>
    </source>
</evidence>
<dbReference type="EMBL" id="CP137555">
    <property type="protein sequence ID" value="WOX05256.1"/>
    <property type="molecule type" value="Genomic_DNA"/>
</dbReference>
<feature type="transmembrane region" description="Helical" evidence="6">
    <location>
        <begin position="287"/>
        <end position="305"/>
    </location>
</feature>
<keyword evidence="2" id="KW-1003">Cell membrane</keyword>
<dbReference type="Proteomes" id="UP001302477">
    <property type="component" value="Chromosome"/>
</dbReference>
<dbReference type="KEGG" id="mpaf:R5R33_16145"/>
<dbReference type="InterPro" id="IPR018461">
    <property type="entry name" value="Na/H_Antiport_NhaC-like_C"/>
</dbReference>
<organism evidence="8 9">
    <name type="scientific">Microbulbifer pacificus</name>
    <dbReference type="NCBI Taxonomy" id="407164"/>
    <lineage>
        <taxon>Bacteria</taxon>
        <taxon>Pseudomonadati</taxon>
        <taxon>Pseudomonadota</taxon>
        <taxon>Gammaproteobacteria</taxon>
        <taxon>Cellvibrionales</taxon>
        <taxon>Microbulbiferaceae</taxon>
        <taxon>Microbulbifer</taxon>
    </lineage>
</organism>
<feature type="transmembrane region" description="Helical" evidence="6">
    <location>
        <begin position="392"/>
        <end position="417"/>
    </location>
</feature>
<dbReference type="GO" id="GO:0005886">
    <property type="term" value="C:plasma membrane"/>
    <property type="evidence" value="ECO:0007669"/>
    <property type="project" value="UniProtKB-SubCell"/>
</dbReference>
<evidence type="ECO:0000256" key="1">
    <source>
        <dbReference type="ARBA" id="ARBA00004651"/>
    </source>
</evidence>
<keyword evidence="5 6" id="KW-0472">Membrane</keyword>
<dbReference type="AlphaFoldDB" id="A0AAU0MZU1"/>
<comment type="subcellular location">
    <subcellularLocation>
        <location evidence="1">Cell membrane</location>
        <topology evidence="1">Multi-pass membrane protein</topology>
    </subcellularLocation>
</comment>
<dbReference type="PANTHER" id="PTHR43478">
    <property type="entry name" value="NA+/H+ ANTIPORTER-RELATED"/>
    <property type="match status" value="1"/>
</dbReference>